<dbReference type="Pfam" id="PF00528">
    <property type="entry name" value="BPD_transp_1"/>
    <property type="match status" value="1"/>
</dbReference>
<feature type="transmembrane region" description="Helical" evidence="7">
    <location>
        <begin position="263"/>
        <end position="289"/>
    </location>
</feature>
<evidence type="ECO:0000256" key="2">
    <source>
        <dbReference type="ARBA" id="ARBA00022448"/>
    </source>
</evidence>
<organism evidence="9 10">
    <name type="scientific">Geodia barretti</name>
    <name type="common">Barrett's horny sponge</name>
    <dbReference type="NCBI Taxonomy" id="519541"/>
    <lineage>
        <taxon>Eukaryota</taxon>
        <taxon>Metazoa</taxon>
        <taxon>Porifera</taxon>
        <taxon>Demospongiae</taxon>
        <taxon>Heteroscleromorpha</taxon>
        <taxon>Tetractinellida</taxon>
        <taxon>Astrophorina</taxon>
        <taxon>Geodiidae</taxon>
        <taxon>Geodia</taxon>
    </lineage>
</organism>
<dbReference type="PANTHER" id="PTHR43163">
    <property type="entry name" value="DIPEPTIDE TRANSPORT SYSTEM PERMEASE PROTEIN DPPB-RELATED"/>
    <property type="match status" value="1"/>
</dbReference>
<dbReference type="AlphaFoldDB" id="A0AA35RJ76"/>
<evidence type="ECO:0000256" key="3">
    <source>
        <dbReference type="ARBA" id="ARBA00022475"/>
    </source>
</evidence>
<protein>
    <submittedName>
        <fullName evidence="9">Peptide transport system permease protein BMEII0209</fullName>
    </submittedName>
</protein>
<keyword evidence="6 7" id="KW-0472">Membrane</keyword>
<keyword evidence="3" id="KW-1003">Cell membrane</keyword>
<evidence type="ECO:0000259" key="8">
    <source>
        <dbReference type="PROSITE" id="PS50928"/>
    </source>
</evidence>
<evidence type="ECO:0000313" key="9">
    <source>
        <dbReference type="EMBL" id="CAI8012494.1"/>
    </source>
</evidence>
<dbReference type="EMBL" id="CASHTH010001184">
    <property type="protein sequence ID" value="CAI8012494.1"/>
    <property type="molecule type" value="Genomic_DNA"/>
</dbReference>
<gene>
    <name evidence="9" type="ORF">GBAR_LOCUS8020</name>
</gene>
<evidence type="ECO:0000256" key="7">
    <source>
        <dbReference type="SAM" id="Phobius"/>
    </source>
</evidence>
<proteinExistence type="predicted"/>
<dbReference type="Proteomes" id="UP001174909">
    <property type="component" value="Unassembled WGS sequence"/>
</dbReference>
<dbReference type="PROSITE" id="PS50928">
    <property type="entry name" value="ABC_TM1"/>
    <property type="match status" value="1"/>
</dbReference>
<evidence type="ECO:0000256" key="5">
    <source>
        <dbReference type="ARBA" id="ARBA00022989"/>
    </source>
</evidence>
<dbReference type="Gene3D" id="1.10.3720.10">
    <property type="entry name" value="MetI-like"/>
    <property type="match status" value="1"/>
</dbReference>
<feature type="transmembrane region" description="Helical" evidence="7">
    <location>
        <begin position="77"/>
        <end position="104"/>
    </location>
</feature>
<comment type="subcellular location">
    <subcellularLocation>
        <location evidence="1">Cell membrane</location>
        <topology evidence="1">Multi-pass membrane protein</topology>
    </subcellularLocation>
</comment>
<keyword evidence="2" id="KW-0813">Transport</keyword>
<sequence length="296" mass="33069">MLHTIPGDYATALLLGGEPGEAYDASAEQFEKIREQLGLQGSLPQQYARWLGNFFQGDFGTSWTNRKPVWDRMAPRIFLSFELGVLAVSLAMVLGTVGGVISAVRQDTWVDYLLRGTSMTMQAMPGFWVALMVIAALVAIWGWKPPIEYRHLWDDPVRNISVLLLPAFLVGLRSSAEILRMTRSSVLEVLREDYVRTAEAKGLYRSKILGQHVLRNALLPVSTLAGFEVVFLMSGQVIIEQVFNLHGIGKLFIQGVAARDYPVVQAIVMFVALVVLLANLVVDVMYAWLDPRIRYN</sequence>
<keyword evidence="5 7" id="KW-1133">Transmembrane helix</keyword>
<name>A0AA35RJ76_GEOBA</name>
<keyword evidence="10" id="KW-1185">Reference proteome</keyword>
<dbReference type="GO" id="GO:0071916">
    <property type="term" value="F:dipeptide transmembrane transporter activity"/>
    <property type="evidence" value="ECO:0007669"/>
    <property type="project" value="TreeGrafter"/>
</dbReference>
<evidence type="ECO:0000256" key="4">
    <source>
        <dbReference type="ARBA" id="ARBA00022692"/>
    </source>
</evidence>
<feature type="domain" description="ABC transmembrane type-1" evidence="8">
    <location>
        <begin position="77"/>
        <end position="282"/>
    </location>
</feature>
<dbReference type="GO" id="GO:0005886">
    <property type="term" value="C:plasma membrane"/>
    <property type="evidence" value="ECO:0007669"/>
    <property type="project" value="UniProtKB-SubCell"/>
</dbReference>
<dbReference type="InterPro" id="IPR000515">
    <property type="entry name" value="MetI-like"/>
</dbReference>
<dbReference type="CDD" id="cd06261">
    <property type="entry name" value="TM_PBP2"/>
    <property type="match status" value="1"/>
</dbReference>
<evidence type="ECO:0000256" key="1">
    <source>
        <dbReference type="ARBA" id="ARBA00004651"/>
    </source>
</evidence>
<evidence type="ECO:0000256" key="6">
    <source>
        <dbReference type="ARBA" id="ARBA00023136"/>
    </source>
</evidence>
<feature type="transmembrane region" description="Helical" evidence="7">
    <location>
        <begin position="217"/>
        <end position="243"/>
    </location>
</feature>
<accession>A0AA35RJ76</accession>
<reference evidence="9" key="1">
    <citation type="submission" date="2023-03" db="EMBL/GenBank/DDBJ databases">
        <authorList>
            <person name="Steffen K."/>
            <person name="Cardenas P."/>
        </authorList>
    </citation>
    <scope>NUCLEOTIDE SEQUENCE</scope>
</reference>
<dbReference type="InterPro" id="IPR035906">
    <property type="entry name" value="MetI-like_sf"/>
</dbReference>
<evidence type="ECO:0000313" key="10">
    <source>
        <dbReference type="Proteomes" id="UP001174909"/>
    </source>
</evidence>
<dbReference type="PANTHER" id="PTHR43163:SF6">
    <property type="entry name" value="DIPEPTIDE TRANSPORT SYSTEM PERMEASE PROTEIN DPPB-RELATED"/>
    <property type="match status" value="1"/>
</dbReference>
<keyword evidence="4 7" id="KW-0812">Transmembrane</keyword>
<comment type="caution">
    <text evidence="9">The sequence shown here is derived from an EMBL/GenBank/DDBJ whole genome shotgun (WGS) entry which is preliminary data.</text>
</comment>
<dbReference type="SUPFAM" id="SSF161098">
    <property type="entry name" value="MetI-like"/>
    <property type="match status" value="1"/>
</dbReference>
<feature type="transmembrane region" description="Helical" evidence="7">
    <location>
        <begin position="125"/>
        <end position="144"/>
    </location>
</feature>